<dbReference type="InterPro" id="IPR050681">
    <property type="entry name" value="CDF/SLC30A"/>
</dbReference>
<evidence type="ECO:0000256" key="2">
    <source>
        <dbReference type="ARBA" id="ARBA00008873"/>
    </source>
</evidence>
<evidence type="ECO:0000313" key="13">
    <source>
        <dbReference type="Proteomes" id="UP000534783"/>
    </source>
</evidence>
<keyword evidence="8 9" id="KW-0472">Membrane</keyword>
<dbReference type="Gene3D" id="1.20.1510.10">
    <property type="entry name" value="Cation efflux protein transmembrane domain"/>
    <property type="match status" value="1"/>
</dbReference>
<dbReference type="SUPFAM" id="SSF161111">
    <property type="entry name" value="Cation efflux protein transmembrane domain-like"/>
    <property type="match status" value="1"/>
</dbReference>
<feature type="transmembrane region" description="Helical" evidence="9">
    <location>
        <begin position="53"/>
        <end position="76"/>
    </location>
</feature>
<keyword evidence="4 9" id="KW-0812">Transmembrane</keyword>
<evidence type="ECO:0000256" key="8">
    <source>
        <dbReference type="ARBA" id="ARBA00023136"/>
    </source>
</evidence>
<sequence>MIVEVIGGLMTNSLALLSDAGHMLTHLLALSISFVAMIFSARPPTSKKTFGFYRLEILAALLNSFLLLLVTLWIFYEAYQRFYDPVPVATVEMILIATIGLVTNLVTAALLSRSMKRSLNVKSAYLHMIGDTLSSVGVVAAAGVIYFTQWWFVDPLVGVFLSFVILYWAFRLMMDSIDILLEATPKGIDPVHVVEAVKVLEEVRDVHDVHVWTLTSGMYALSAHVAVEDMPLKETTHLLKKINFLLCQRFKIGHAAIQLEIAGAARK</sequence>
<evidence type="ECO:0000256" key="4">
    <source>
        <dbReference type="ARBA" id="ARBA00022692"/>
    </source>
</evidence>
<evidence type="ECO:0000256" key="7">
    <source>
        <dbReference type="ARBA" id="ARBA00023065"/>
    </source>
</evidence>
<accession>A0A7X6DMX9</accession>
<evidence type="ECO:0000256" key="6">
    <source>
        <dbReference type="ARBA" id="ARBA00022989"/>
    </source>
</evidence>
<keyword evidence="3" id="KW-0813">Transport</keyword>
<dbReference type="Pfam" id="PF16916">
    <property type="entry name" value="ZT_dimer"/>
    <property type="match status" value="1"/>
</dbReference>
<feature type="domain" description="Cation efflux protein cytoplasmic" evidence="11">
    <location>
        <begin position="191"/>
        <end position="260"/>
    </location>
</feature>
<keyword evidence="5" id="KW-0864">Zinc transport</keyword>
<evidence type="ECO:0000256" key="9">
    <source>
        <dbReference type="SAM" id="Phobius"/>
    </source>
</evidence>
<dbReference type="SUPFAM" id="SSF160240">
    <property type="entry name" value="Cation efflux protein cytoplasmic domain-like"/>
    <property type="match status" value="1"/>
</dbReference>
<dbReference type="InterPro" id="IPR027469">
    <property type="entry name" value="Cation_efflux_TMD_sf"/>
</dbReference>
<evidence type="ECO:0000256" key="1">
    <source>
        <dbReference type="ARBA" id="ARBA00004141"/>
    </source>
</evidence>
<dbReference type="GO" id="GO:0005886">
    <property type="term" value="C:plasma membrane"/>
    <property type="evidence" value="ECO:0007669"/>
    <property type="project" value="TreeGrafter"/>
</dbReference>
<keyword evidence="6 9" id="KW-1133">Transmembrane helix</keyword>
<keyword evidence="7" id="KW-0406">Ion transport</keyword>
<dbReference type="EMBL" id="VTOW01000001">
    <property type="protein sequence ID" value="NKE70039.1"/>
    <property type="molecule type" value="Genomic_DNA"/>
</dbReference>
<evidence type="ECO:0000256" key="5">
    <source>
        <dbReference type="ARBA" id="ARBA00022906"/>
    </source>
</evidence>
<evidence type="ECO:0000256" key="3">
    <source>
        <dbReference type="ARBA" id="ARBA00022448"/>
    </source>
</evidence>
<proteinExistence type="inferred from homology"/>
<keyword evidence="5" id="KW-0862">Zinc</keyword>
<reference evidence="12 13" key="1">
    <citation type="journal article" date="2020" name="Nature">
        <title>Bacterial chemolithoautotrophy via manganese oxidation.</title>
        <authorList>
            <person name="Yu H."/>
            <person name="Leadbetter J.R."/>
        </authorList>
    </citation>
    <scope>NUCLEOTIDE SEQUENCE [LARGE SCALE GENOMIC DNA]</scope>
    <source>
        <strain evidence="12 13">Mn-1</strain>
    </source>
</reference>
<feature type="transmembrane region" description="Helical" evidence="9">
    <location>
        <begin position="20"/>
        <end position="41"/>
    </location>
</feature>
<gene>
    <name evidence="12" type="ORF">MNODULE_04680</name>
</gene>
<feature type="transmembrane region" description="Helical" evidence="9">
    <location>
        <begin position="88"/>
        <end position="112"/>
    </location>
</feature>
<name>A0A7X6DMX9_9BACT</name>
<dbReference type="InterPro" id="IPR027470">
    <property type="entry name" value="Cation_efflux_CTD"/>
</dbReference>
<dbReference type="PANTHER" id="PTHR11562:SF17">
    <property type="entry name" value="RE54080P-RELATED"/>
    <property type="match status" value="1"/>
</dbReference>
<comment type="subcellular location">
    <subcellularLocation>
        <location evidence="1">Membrane</location>
        <topology evidence="1">Multi-pass membrane protein</topology>
    </subcellularLocation>
</comment>
<dbReference type="PANTHER" id="PTHR11562">
    <property type="entry name" value="CATION EFFLUX PROTEIN/ ZINC TRANSPORTER"/>
    <property type="match status" value="1"/>
</dbReference>
<dbReference type="GO" id="GO:0005385">
    <property type="term" value="F:zinc ion transmembrane transporter activity"/>
    <property type="evidence" value="ECO:0007669"/>
    <property type="project" value="TreeGrafter"/>
</dbReference>
<dbReference type="Pfam" id="PF01545">
    <property type="entry name" value="Cation_efflux"/>
    <property type="match status" value="1"/>
</dbReference>
<protein>
    <submittedName>
        <fullName evidence="12">Cation transporter</fullName>
    </submittedName>
</protein>
<keyword evidence="13" id="KW-1185">Reference proteome</keyword>
<evidence type="ECO:0000313" key="12">
    <source>
        <dbReference type="EMBL" id="NKE70039.1"/>
    </source>
</evidence>
<feature type="domain" description="Cation efflux protein transmembrane" evidence="10">
    <location>
        <begin position="1"/>
        <end position="181"/>
    </location>
</feature>
<dbReference type="InterPro" id="IPR036837">
    <property type="entry name" value="Cation_efflux_CTD_sf"/>
</dbReference>
<evidence type="ECO:0000259" key="10">
    <source>
        <dbReference type="Pfam" id="PF01545"/>
    </source>
</evidence>
<dbReference type="NCBIfam" id="TIGR01297">
    <property type="entry name" value="CDF"/>
    <property type="match status" value="1"/>
</dbReference>
<dbReference type="InterPro" id="IPR058533">
    <property type="entry name" value="Cation_efflux_TM"/>
</dbReference>
<feature type="transmembrane region" description="Helical" evidence="9">
    <location>
        <begin position="152"/>
        <end position="170"/>
    </location>
</feature>
<dbReference type="AlphaFoldDB" id="A0A7X6DMX9"/>
<dbReference type="InterPro" id="IPR002524">
    <property type="entry name" value="Cation_efflux"/>
</dbReference>
<evidence type="ECO:0000259" key="11">
    <source>
        <dbReference type="Pfam" id="PF16916"/>
    </source>
</evidence>
<feature type="transmembrane region" description="Helical" evidence="9">
    <location>
        <begin position="124"/>
        <end position="146"/>
    </location>
</feature>
<organism evidence="12 13">
    <name type="scientific">Candidatus Manganitrophus noduliformans</name>
    <dbReference type="NCBI Taxonomy" id="2606439"/>
    <lineage>
        <taxon>Bacteria</taxon>
        <taxon>Pseudomonadati</taxon>
        <taxon>Nitrospirota</taxon>
        <taxon>Nitrospiria</taxon>
        <taxon>Candidatus Troglogloeales</taxon>
        <taxon>Candidatus Manganitrophaceae</taxon>
        <taxon>Candidatus Manganitrophus</taxon>
    </lineage>
</organism>
<comment type="caution">
    <text evidence="12">The sequence shown here is derived from an EMBL/GenBank/DDBJ whole genome shotgun (WGS) entry which is preliminary data.</text>
</comment>
<dbReference type="Proteomes" id="UP000534783">
    <property type="component" value="Unassembled WGS sequence"/>
</dbReference>
<comment type="similarity">
    <text evidence="2">Belongs to the cation diffusion facilitator (CDF) transporter (TC 2.A.4) family. SLC30A subfamily.</text>
</comment>